<evidence type="ECO:0000313" key="3">
    <source>
        <dbReference type="Proteomes" id="UP000198393"/>
    </source>
</evidence>
<sequence length="294" mass="31630">MEILNNYKKLSLAILLTIPFLASAGGGWTKQKGTAYYKVSQWWVVAAKHYTGTGGIDPNVTTGTFNTSFYGEYGITDRLTGIVYFPFFSRTFRNEQVSGTNGMVTSPGEAVNSIGDTDIAVKYGLSKPGSKFVFAGTLLLGLPLGKNDGGSDGSLQTGDGEFNQMVRFDLSRSFSIGKINAYGNIYTAFNNRTNNFSDEFRAGGEVGASFLKNKLWGIVRVDMVESLQNGLSSAEGSSGATIFANNTEFISYTYEAAYYATDKLGFSASYGGAFSAKLIFASPSYSVGVFLDLK</sequence>
<gene>
    <name evidence="2" type="ORF">SAMN05421640_2581</name>
</gene>
<organism evidence="2 3">
    <name type="scientific">Ekhidna lutea</name>
    <dbReference type="NCBI Taxonomy" id="447679"/>
    <lineage>
        <taxon>Bacteria</taxon>
        <taxon>Pseudomonadati</taxon>
        <taxon>Bacteroidota</taxon>
        <taxon>Cytophagia</taxon>
        <taxon>Cytophagales</taxon>
        <taxon>Reichenbachiellaceae</taxon>
        <taxon>Ekhidna</taxon>
    </lineage>
</organism>
<reference evidence="2 3" key="1">
    <citation type="submission" date="2017-06" db="EMBL/GenBank/DDBJ databases">
        <authorList>
            <person name="Kim H.J."/>
            <person name="Triplett B.A."/>
        </authorList>
    </citation>
    <scope>NUCLEOTIDE SEQUENCE [LARGE SCALE GENOMIC DNA]</scope>
    <source>
        <strain evidence="2 3">DSM 19307</strain>
    </source>
</reference>
<name>A0A239KEQ6_EKHLU</name>
<dbReference type="OrthoDB" id="9782650at2"/>
<keyword evidence="3" id="KW-1185">Reference proteome</keyword>
<keyword evidence="1" id="KW-0732">Signal</keyword>
<dbReference type="EMBL" id="FZPD01000004">
    <property type="protein sequence ID" value="SNT16113.1"/>
    <property type="molecule type" value="Genomic_DNA"/>
</dbReference>
<feature type="signal peptide" evidence="1">
    <location>
        <begin position="1"/>
        <end position="24"/>
    </location>
</feature>
<dbReference type="AlphaFoldDB" id="A0A239KEQ6"/>
<dbReference type="Proteomes" id="UP000198393">
    <property type="component" value="Unassembled WGS sequence"/>
</dbReference>
<feature type="chain" id="PRO_5012263705" description="MetA-pathway of phenol degradation" evidence="1">
    <location>
        <begin position="25"/>
        <end position="294"/>
    </location>
</feature>
<evidence type="ECO:0008006" key="4">
    <source>
        <dbReference type="Google" id="ProtNLM"/>
    </source>
</evidence>
<evidence type="ECO:0000256" key="1">
    <source>
        <dbReference type="SAM" id="SignalP"/>
    </source>
</evidence>
<evidence type="ECO:0000313" key="2">
    <source>
        <dbReference type="EMBL" id="SNT16113.1"/>
    </source>
</evidence>
<dbReference type="RefSeq" id="WP_089357278.1">
    <property type="nucleotide sequence ID" value="NZ_FZPD01000004.1"/>
</dbReference>
<protein>
    <recommendedName>
        <fullName evidence="4">MetA-pathway of phenol degradation</fullName>
    </recommendedName>
</protein>
<accession>A0A239KEQ6</accession>
<proteinExistence type="predicted"/>